<evidence type="ECO:0000313" key="6">
    <source>
        <dbReference type="Proteomes" id="UP001642464"/>
    </source>
</evidence>
<dbReference type="EMBL" id="CAXAMM010003113">
    <property type="protein sequence ID" value="CAK8998612.1"/>
    <property type="molecule type" value="Genomic_DNA"/>
</dbReference>
<reference evidence="5 6" key="1">
    <citation type="submission" date="2024-02" db="EMBL/GenBank/DDBJ databases">
        <authorList>
            <person name="Chen Y."/>
            <person name="Shah S."/>
            <person name="Dougan E. K."/>
            <person name="Thang M."/>
            <person name="Chan C."/>
        </authorList>
    </citation>
    <scope>NUCLEOTIDE SEQUENCE [LARGE SCALE GENOMIC DNA]</scope>
</reference>
<sequence length="880" mass="100262">MAFRSKVTQVRNGQATRPNVPEAWRQDQDDDVREMPMGEEEADSLDEDNPMLSSQNSEEFHRNVAPKKNNLTDVLSLLKDGRGNSPEPEKEEEDQGQITSSDAAASDENLAPMSKPWEWDFTNKRRFKLTTKQLRRMFSPRKLSGHNPTSSRRSTQRTSTDESTEDFDHEELSSFTSEDNDEWIEEFVQAPERRDSWRAPGSLEEQRLLRVTNDDLQEACLRGDLGLVKRLISARASVNAPMRPQDAPEFMTLLHVLARKPHMQNCSSIIAEMVRNKANLNVRSSFGTTPLSLACHAKHTEAVEVLLRAKASADPVDDFGRKAPLYAILPPWDPTLVDNTEENLTVKTVQLLARARTNLDDGGASAPIVEAVCHGGGERAGVGSVVVGTSCSETGSFGDVQNPPAFARRSVGAVVPWSRMSKALERVQSALKADQQRHQQRQRGGKVPTQELSLLDDVELPKKHRFRDLVLRILTVNRSLKLGIQRSNLKEWHELSKFRPASEEDHKVFMANVLNNFQLMARFSRFLRQAHDHAFKAEEEFFATGRPIDSEEFLKMIAIKLHEAKVSTAHLCWHEFVKPLRVHRVNLEAGVESLKTQLRQLRSEYLKEISTLRDSQRHRQDPLEGLADLRYFYEPLHSLEPTEQEFMVNLIREVLRMMMDSTDGKQKISSSVLERFVSEVHENEVKALKDEVTQKNWQLKQMKQAQNFLETQLLKNTQSPNERTAGSLEKMLQVTEEQLSHVRGAFYDLQKEEHRLRELCESSTAEQKEMAERLEQLAEIRTIRRAPEGVEAFSRGVKAWTSQTISRTGDVRERALAVRDRPALQRLNEILTSITSPGVEEDQKQMIQSLETEHIELKALTRTSLQSRVLREGAQAKHPS</sequence>
<keyword evidence="2 3" id="KW-0040">ANK repeat</keyword>
<dbReference type="SMART" id="SM00248">
    <property type="entry name" value="ANK"/>
    <property type="match status" value="3"/>
</dbReference>
<evidence type="ECO:0000256" key="3">
    <source>
        <dbReference type="PROSITE-ProRule" id="PRU00023"/>
    </source>
</evidence>
<proteinExistence type="predicted"/>
<name>A0ABP0I9E6_9DINO</name>
<protein>
    <submittedName>
        <fullName evidence="5">ANK_REP_REGION domain-containing protein</fullName>
    </submittedName>
</protein>
<dbReference type="PANTHER" id="PTHR24193:SF121">
    <property type="entry name" value="ADA2A-CONTAINING COMPLEX COMPONENT 3, ISOFORM D"/>
    <property type="match status" value="1"/>
</dbReference>
<dbReference type="Gene3D" id="1.25.40.20">
    <property type="entry name" value="Ankyrin repeat-containing domain"/>
    <property type="match status" value="1"/>
</dbReference>
<evidence type="ECO:0000256" key="1">
    <source>
        <dbReference type="ARBA" id="ARBA00022737"/>
    </source>
</evidence>
<gene>
    <name evidence="5" type="ORF">SCF082_LOCUS5707</name>
</gene>
<feature type="repeat" description="ANK" evidence="3">
    <location>
        <begin position="286"/>
        <end position="318"/>
    </location>
</feature>
<feature type="compositionally biased region" description="Low complexity" evidence="4">
    <location>
        <begin position="149"/>
        <end position="158"/>
    </location>
</feature>
<dbReference type="PROSITE" id="PS50088">
    <property type="entry name" value="ANK_REPEAT"/>
    <property type="match status" value="1"/>
</dbReference>
<dbReference type="Pfam" id="PF12796">
    <property type="entry name" value="Ank_2"/>
    <property type="match status" value="1"/>
</dbReference>
<evidence type="ECO:0000313" key="5">
    <source>
        <dbReference type="EMBL" id="CAK8998612.1"/>
    </source>
</evidence>
<dbReference type="InterPro" id="IPR002110">
    <property type="entry name" value="Ankyrin_rpt"/>
</dbReference>
<accession>A0ABP0I9E6</accession>
<feature type="region of interest" description="Disordered" evidence="4">
    <location>
        <begin position="1"/>
        <end position="117"/>
    </location>
</feature>
<feature type="region of interest" description="Disordered" evidence="4">
    <location>
        <begin position="136"/>
        <end position="181"/>
    </location>
</feature>
<feature type="compositionally biased region" description="Acidic residues" evidence="4">
    <location>
        <begin position="28"/>
        <end position="49"/>
    </location>
</feature>
<feature type="compositionally biased region" description="Polar residues" evidence="4">
    <location>
        <begin position="1"/>
        <end position="17"/>
    </location>
</feature>
<keyword evidence="1" id="KW-0677">Repeat</keyword>
<keyword evidence="6" id="KW-1185">Reference proteome</keyword>
<dbReference type="InterPro" id="IPR036770">
    <property type="entry name" value="Ankyrin_rpt-contain_sf"/>
</dbReference>
<dbReference type="PROSITE" id="PS50297">
    <property type="entry name" value="ANK_REP_REGION"/>
    <property type="match status" value="1"/>
</dbReference>
<dbReference type="Proteomes" id="UP001642464">
    <property type="component" value="Unassembled WGS sequence"/>
</dbReference>
<comment type="caution">
    <text evidence="5">The sequence shown here is derived from an EMBL/GenBank/DDBJ whole genome shotgun (WGS) entry which is preliminary data.</text>
</comment>
<dbReference type="PANTHER" id="PTHR24193">
    <property type="entry name" value="ANKYRIN REPEAT PROTEIN"/>
    <property type="match status" value="1"/>
</dbReference>
<organism evidence="5 6">
    <name type="scientific">Durusdinium trenchii</name>
    <dbReference type="NCBI Taxonomy" id="1381693"/>
    <lineage>
        <taxon>Eukaryota</taxon>
        <taxon>Sar</taxon>
        <taxon>Alveolata</taxon>
        <taxon>Dinophyceae</taxon>
        <taxon>Suessiales</taxon>
        <taxon>Symbiodiniaceae</taxon>
        <taxon>Durusdinium</taxon>
    </lineage>
</organism>
<evidence type="ECO:0000256" key="2">
    <source>
        <dbReference type="ARBA" id="ARBA00023043"/>
    </source>
</evidence>
<feature type="region of interest" description="Disordered" evidence="4">
    <location>
        <begin position="428"/>
        <end position="447"/>
    </location>
</feature>
<evidence type="ECO:0000256" key="4">
    <source>
        <dbReference type="SAM" id="MobiDB-lite"/>
    </source>
</evidence>
<dbReference type="SUPFAM" id="SSF48403">
    <property type="entry name" value="Ankyrin repeat"/>
    <property type="match status" value="1"/>
</dbReference>
<dbReference type="InterPro" id="IPR050663">
    <property type="entry name" value="Ankyrin-SOCS_Box"/>
</dbReference>